<sequence>MPVFTRPIPPPRPVPSRQSVPNDQSPHEAVIRAVDQRLDALPATPRKITRALRGLGFRGRRDNADDCVLCRYLIAHLPPGYLMRVDEQRVRLWWLDVWSDPLYERVLAPPVTEFVIGFDAGRYPALEE</sequence>
<accession>A0ABS3S7M2</accession>
<comment type="caution">
    <text evidence="2">The sequence shown here is derived from an EMBL/GenBank/DDBJ whole genome shotgun (WGS) entry which is preliminary data.</text>
</comment>
<proteinExistence type="predicted"/>
<dbReference type="EMBL" id="JAGEPF010000040">
    <property type="protein sequence ID" value="MBO2465004.1"/>
    <property type="molecule type" value="Genomic_DNA"/>
</dbReference>
<evidence type="ECO:0000313" key="2">
    <source>
        <dbReference type="EMBL" id="MBO2465004.1"/>
    </source>
</evidence>
<dbReference type="RefSeq" id="WP_208251867.1">
    <property type="nucleotide sequence ID" value="NZ_JAGEPF010000040.1"/>
</dbReference>
<name>A0ABS3S7M2_9ACTN</name>
<feature type="region of interest" description="Disordered" evidence="1">
    <location>
        <begin position="1"/>
        <end position="26"/>
    </location>
</feature>
<gene>
    <name evidence="2" type="ORF">J4709_46305</name>
</gene>
<keyword evidence="3" id="KW-1185">Reference proteome</keyword>
<protein>
    <submittedName>
        <fullName evidence="2">Uncharacterized protein</fullName>
    </submittedName>
</protein>
<evidence type="ECO:0000256" key="1">
    <source>
        <dbReference type="SAM" id="MobiDB-lite"/>
    </source>
</evidence>
<organism evidence="2 3">
    <name type="scientific">Actinomadura violacea</name>
    <dbReference type="NCBI Taxonomy" id="2819934"/>
    <lineage>
        <taxon>Bacteria</taxon>
        <taxon>Bacillati</taxon>
        <taxon>Actinomycetota</taxon>
        <taxon>Actinomycetes</taxon>
        <taxon>Streptosporangiales</taxon>
        <taxon>Thermomonosporaceae</taxon>
        <taxon>Actinomadura</taxon>
    </lineage>
</organism>
<evidence type="ECO:0000313" key="3">
    <source>
        <dbReference type="Proteomes" id="UP000680206"/>
    </source>
</evidence>
<reference evidence="2 3" key="1">
    <citation type="submission" date="2021-03" db="EMBL/GenBank/DDBJ databases">
        <title>Actinomadura violae sp. nov., isolated from lichen in Thailand.</title>
        <authorList>
            <person name="Kanchanasin P."/>
            <person name="Saeng-In P."/>
            <person name="Phongsopitanun W."/>
            <person name="Yuki M."/>
            <person name="Kudo T."/>
            <person name="Ohkuma M."/>
            <person name="Tanasupawat S."/>
        </authorList>
    </citation>
    <scope>NUCLEOTIDE SEQUENCE [LARGE SCALE GENOMIC DNA]</scope>
    <source>
        <strain evidence="2 3">LCR2-06</strain>
    </source>
</reference>
<dbReference type="Proteomes" id="UP000680206">
    <property type="component" value="Unassembled WGS sequence"/>
</dbReference>